<comment type="similarity">
    <text evidence="2">Belongs to the ammonia transporter channel (TC 1.A.11.2) family.</text>
</comment>
<keyword evidence="3 6" id="KW-0812">Transmembrane</keyword>
<feature type="non-terminal residue" evidence="8">
    <location>
        <position position="60"/>
    </location>
</feature>
<dbReference type="EMBL" id="LXQA010393091">
    <property type="protein sequence ID" value="MCI48895.1"/>
    <property type="molecule type" value="Genomic_DNA"/>
</dbReference>
<protein>
    <submittedName>
        <fullName evidence="8">Ammonium transporter 3 member 1-like</fullName>
    </submittedName>
</protein>
<evidence type="ECO:0000259" key="7">
    <source>
        <dbReference type="Pfam" id="PF00909"/>
    </source>
</evidence>
<dbReference type="InterPro" id="IPR029020">
    <property type="entry name" value="Ammonium/urea_transptr"/>
</dbReference>
<dbReference type="InterPro" id="IPR024041">
    <property type="entry name" value="NH4_transpt_AmtB-like_dom"/>
</dbReference>
<evidence type="ECO:0000256" key="3">
    <source>
        <dbReference type="ARBA" id="ARBA00022692"/>
    </source>
</evidence>
<feature type="domain" description="Ammonium transporter AmtB-like" evidence="7">
    <location>
        <begin position="1"/>
        <end position="33"/>
    </location>
</feature>
<evidence type="ECO:0000256" key="6">
    <source>
        <dbReference type="SAM" id="Phobius"/>
    </source>
</evidence>
<evidence type="ECO:0000256" key="5">
    <source>
        <dbReference type="ARBA" id="ARBA00023136"/>
    </source>
</evidence>
<dbReference type="SUPFAM" id="SSF111352">
    <property type="entry name" value="Ammonium transporter"/>
    <property type="match status" value="1"/>
</dbReference>
<dbReference type="Proteomes" id="UP000265520">
    <property type="component" value="Unassembled WGS sequence"/>
</dbReference>
<dbReference type="Pfam" id="PF00909">
    <property type="entry name" value="Ammonium_transp"/>
    <property type="match status" value="1"/>
</dbReference>
<keyword evidence="9" id="KW-1185">Reference proteome</keyword>
<dbReference type="Gene3D" id="1.10.3430.10">
    <property type="entry name" value="Ammonium transporter AmtB like domains"/>
    <property type="match status" value="1"/>
</dbReference>
<dbReference type="GO" id="GO:0005886">
    <property type="term" value="C:plasma membrane"/>
    <property type="evidence" value="ECO:0007669"/>
    <property type="project" value="TreeGrafter"/>
</dbReference>
<dbReference type="GO" id="GO:0008519">
    <property type="term" value="F:ammonium channel activity"/>
    <property type="evidence" value="ECO:0007669"/>
    <property type="project" value="InterPro"/>
</dbReference>
<sequence>MKIDDPMAVFHTHAIAGALGGILTGFFAVPKLCRLFYMVPDWEKYIGLAYGLQNSGATRA</sequence>
<feature type="transmembrane region" description="Helical" evidence="6">
    <location>
        <begin position="6"/>
        <end position="29"/>
    </location>
</feature>
<comment type="subcellular location">
    <subcellularLocation>
        <location evidence="1">Membrane</location>
        <topology evidence="1">Multi-pass membrane protein</topology>
    </subcellularLocation>
</comment>
<dbReference type="PANTHER" id="PTHR43029:SF28">
    <property type="entry name" value="AMMONIUM TRANSPORTER 2 MEMBER 4"/>
    <property type="match status" value="1"/>
</dbReference>
<accession>A0A392SLN9</accession>
<evidence type="ECO:0000256" key="4">
    <source>
        <dbReference type="ARBA" id="ARBA00022989"/>
    </source>
</evidence>
<dbReference type="AlphaFoldDB" id="A0A392SLN9"/>
<organism evidence="8 9">
    <name type="scientific">Trifolium medium</name>
    <dbReference type="NCBI Taxonomy" id="97028"/>
    <lineage>
        <taxon>Eukaryota</taxon>
        <taxon>Viridiplantae</taxon>
        <taxon>Streptophyta</taxon>
        <taxon>Embryophyta</taxon>
        <taxon>Tracheophyta</taxon>
        <taxon>Spermatophyta</taxon>
        <taxon>Magnoliopsida</taxon>
        <taxon>eudicotyledons</taxon>
        <taxon>Gunneridae</taxon>
        <taxon>Pentapetalae</taxon>
        <taxon>rosids</taxon>
        <taxon>fabids</taxon>
        <taxon>Fabales</taxon>
        <taxon>Fabaceae</taxon>
        <taxon>Papilionoideae</taxon>
        <taxon>50 kb inversion clade</taxon>
        <taxon>NPAAA clade</taxon>
        <taxon>Hologalegina</taxon>
        <taxon>IRL clade</taxon>
        <taxon>Trifolieae</taxon>
        <taxon>Trifolium</taxon>
    </lineage>
</organism>
<proteinExistence type="inferred from homology"/>
<evidence type="ECO:0000256" key="1">
    <source>
        <dbReference type="ARBA" id="ARBA00004141"/>
    </source>
</evidence>
<evidence type="ECO:0000313" key="8">
    <source>
        <dbReference type="EMBL" id="MCI48895.1"/>
    </source>
</evidence>
<evidence type="ECO:0000256" key="2">
    <source>
        <dbReference type="ARBA" id="ARBA00005887"/>
    </source>
</evidence>
<keyword evidence="5 6" id="KW-0472">Membrane</keyword>
<evidence type="ECO:0000313" key="9">
    <source>
        <dbReference type="Proteomes" id="UP000265520"/>
    </source>
</evidence>
<comment type="caution">
    <text evidence="8">The sequence shown here is derived from an EMBL/GenBank/DDBJ whole genome shotgun (WGS) entry which is preliminary data.</text>
</comment>
<dbReference type="PANTHER" id="PTHR43029">
    <property type="entry name" value="AMMONIUM TRANSPORTER MEP2"/>
    <property type="match status" value="1"/>
</dbReference>
<dbReference type="InterPro" id="IPR001905">
    <property type="entry name" value="Ammonium_transpt"/>
</dbReference>
<reference evidence="8 9" key="1">
    <citation type="journal article" date="2018" name="Front. Plant Sci.">
        <title>Red Clover (Trifolium pratense) and Zigzag Clover (T. medium) - A Picture of Genomic Similarities and Differences.</title>
        <authorList>
            <person name="Dluhosova J."/>
            <person name="Istvanek J."/>
            <person name="Nedelnik J."/>
            <person name="Repkova J."/>
        </authorList>
    </citation>
    <scope>NUCLEOTIDE SEQUENCE [LARGE SCALE GENOMIC DNA]</scope>
    <source>
        <strain evidence="9">cv. 10/8</strain>
        <tissue evidence="8">Leaf</tissue>
    </source>
</reference>
<name>A0A392SLN9_9FABA</name>
<keyword evidence="4 6" id="KW-1133">Transmembrane helix</keyword>